<name>A0A1V4KB29_PATFA</name>
<keyword evidence="2" id="KW-1185">Reference proteome</keyword>
<dbReference type="Proteomes" id="UP000190648">
    <property type="component" value="Unassembled WGS sequence"/>
</dbReference>
<dbReference type="EMBL" id="LSYS01003963">
    <property type="protein sequence ID" value="OPJ81676.1"/>
    <property type="molecule type" value="Genomic_DNA"/>
</dbReference>
<organism evidence="1 2">
    <name type="scientific">Patagioenas fasciata monilis</name>
    <dbReference type="NCBI Taxonomy" id="372326"/>
    <lineage>
        <taxon>Eukaryota</taxon>
        <taxon>Metazoa</taxon>
        <taxon>Chordata</taxon>
        <taxon>Craniata</taxon>
        <taxon>Vertebrata</taxon>
        <taxon>Euteleostomi</taxon>
        <taxon>Archelosauria</taxon>
        <taxon>Archosauria</taxon>
        <taxon>Dinosauria</taxon>
        <taxon>Saurischia</taxon>
        <taxon>Theropoda</taxon>
        <taxon>Coelurosauria</taxon>
        <taxon>Aves</taxon>
        <taxon>Neognathae</taxon>
        <taxon>Neoaves</taxon>
        <taxon>Columbimorphae</taxon>
        <taxon>Columbiformes</taxon>
        <taxon>Columbidae</taxon>
        <taxon>Patagioenas</taxon>
    </lineage>
</organism>
<protein>
    <submittedName>
        <fullName evidence="1">Uncharacterized protein</fullName>
    </submittedName>
</protein>
<proteinExistence type="predicted"/>
<accession>A0A1V4KB29</accession>
<comment type="caution">
    <text evidence="1">The sequence shown here is derived from an EMBL/GenBank/DDBJ whole genome shotgun (WGS) entry which is preliminary data.</text>
</comment>
<dbReference type="AlphaFoldDB" id="A0A1V4KB29"/>
<reference evidence="1 2" key="1">
    <citation type="submission" date="2016-02" db="EMBL/GenBank/DDBJ databases">
        <title>Band-tailed pigeon sequencing and assembly.</title>
        <authorList>
            <person name="Soares A.E."/>
            <person name="Novak B.J."/>
            <person name="Rice E.S."/>
            <person name="O'Connell B."/>
            <person name="Chang D."/>
            <person name="Weber S."/>
            <person name="Shapiro B."/>
        </authorList>
    </citation>
    <scope>NUCLEOTIDE SEQUENCE [LARGE SCALE GENOMIC DNA]</scope>
    <source>
        <strain evidence="1">BTP2013</strain>
        <tissue evidence="1">Blood</tissue>
    </source>
</reference>
<sequence>MGGAAGDGLFRGSIAACAVLLTTDAGGAQHQQAAVWSLNFSQCQAAGVWAYFSPTCQKRSCISLPQLLSSCLFQQEPCMPSVST</sequence>
<evidence type="ECO:0000313" key="2">
    <source>
        <dbReference type="Proteomes" id="UP000190648"/>
    </source>
</evidence>
<evidence type="ECO:0000313" key="1">
    <source>
        <dbReference type="EMBL" id="OPJ81676.1"/>
    </source>
</evidence>
<gene>
    <name evidence="1" type="ORF">AV530_014672</name>
</gene>